<reference evidence="2 3" key="1">
    <citation type="submission" date="2016-11" db="EMBL/GenBank/DDBJ databases">
        <authorList>
            <person name="Jaros S."/>
            <person name="Januszkiewicz K."/>
            <person name="Wedrychowicz H."/>
        </authorList>
    </citation>
    <scope>NUCLEOTIDE SEQUENCE [LARGE SCALE GENOMIC DNA]</scope>
    <source>
        <strain evidence="2 3">CGMCC 4.5723</strain>
    </source>
</reference>
<dbReference type="Proteomes" id="UP000184452">
    <property type="component" value="Unassembled WGS sequence"/>
</dbReference>
<keyword evidence="3" id="KW-1185">Reference proteome</keyword>
<dbReference type="EMBL" id="FQZK01000016">
    <property type="protein sequence ID" value="SHK23628.1"/>
    <property type="molecule type" value="Genomic_DNA"/>
</dbReference>
<dbReference type="AlphaFoldDB" id="A0A1M6QU53"/>
<protein>
    <submittedName>
        <fullName evidence="2">Uncharacterized protein</fullName>
    </submittedName>
</protein>
<gene>
    <name evidence="2" type="ORF">SAMN05421803_11623</name>
</gene>
<evidence type="ECO:0000313" key="3">
    <source>
        <dbReference type="Proteomes" id="UP000184452"/>
    </source>
</evidence>
<feature type="region of interest" description="Disordered" evidence="1">
    <location>
        <begin position="1"/>
        <end position="231"/>
    </location>
</feature>
<organism evidence="2 3">
    <name type="scientific">Nocardiopsis flavescens</name>
    <dbReference type="NCBI Taxonomy" id="758803"/>
    <lineage>
        <taxon>Bacteria</taxon>
        <taxon>Bacillati</taxon>
        <taxon>Actinomycetota</taxon>
        <taxon>Actinomycetes</taxon>
        <taxon>Streptosporangiales</taxon>
        <taxon>Nocardiopsidaceae</taxon>
        <taxon>Nocardiopsis</taxon>
    </lineage>
</organism>
<feature type="region of interest" description="Disordered" evidence="1">
    <location>
        <begin position="244"/>
        <end position="274"/>
    </location>
</feature>
<evidence type="ECO:0000313" key="2">
    <source>
        <dbReference type="EMBL" id="SHK23628.1"/>
    </source>
</evidence>
<proteinExistence type="predicted"/>
<name>A0A1M6QU53_9ACTN</name>
<sequence length="274" mass="29391">MTETPATGVPHPPGAPDPNRRVSLPAQVAGLKARPEFSKSSAAWKRRPAERGPGPGATGARQISGPVRWSHIVSEGSVIRGRVKRGDPSPDPAAGGMPPAKNQARDKRPVRKAHPCPPNAIGGETCTVSGPRAQPVSIDRHPDPRRLTRAYSAPRTHGGEGRTHPPRPATRGRPPTWSPRPQPEGVAPRSSGGGESSTGVLQKLNRLETAASGAWTWPRRNRRTADRKAGAFDARRRWWGCHPGLGQARRSHPRPSGGRNAPCKGRWARQAART</sequence>
<evidence type="ECO:0000256" key="1">
    <source>
        <dbReference type="SAM" id="MobiDB-lite"/>
    </source>
</evidence>
<accession>A0A1M6QU53</accession>